<feature type="non-terminal residue" evidence="14">
    <location>
        <position position="451"/>
    </location>
</feature>
<comment type="caution">
    <text evidence="14">The sequence shown here is derived from an EMBL/GenBank/DDBJ whole genome shotgun (WGS) entry which is preliminary data.</text>
</comment>
<evidence type="ECO:0000256" key="11">
    <source>
        <dbReference type="SAM" id="Phobius"/>
    </source>
</evidence>
<evidence type="ECO:0000313" key="14">
    <source>
        <dbReference type="EMBL" id="KAH1181090.1"/>
    </source>
</evidence>
<keyword evidence="7" id="KW-0325">Glycoprotein</keyword>
<dbReference type="Proteomes" id="UP000827986">
    <property type="component" value="Unassembled WGS sequence"/>
</dbReference>
<dbReference type="SMART" id="SM00409">
    <property type="entry name" value="IG"/>
    <property type="match status" value="1"/>
</dbReference>
<feature type="coiled-coil region" evidence="10">
    <location>
        <begin position="294"/>
        <end position="321"/>
    </location>
</feature>
<evidence type="ECO:0000313" key="15">
    <source>
        <dbReference type="Proteomes" id="UP000827986"/>
    </source>
</evidence>
<dbReference type="SUPFAM" id="SSF49899">
    <property type="entry name" value="Concanavalin A-like lectins/glucanases"/>
    <property type="match status" value="1"/>
</dbReference>
<evidence type="ECO:0000256" key="1">
    <source>
        <dbReference type="ARBA" id="ARBA00004370"/>
    </source>
</evidence>
<gene>
    <name evidence="14" type="ORF">KIL84_002024</name>
</gene>
<keyword evidence="6" id="KW-1015">Disulfide bond</keyword>
<dbReference type="GO" id="GO:0001817">
    <property type="term" value="P:regulation of cytokine production"/>
    <property type="evidence" value="ECO:0007669"/>
    <property type="project" value="TreeGrafter"/>
</dbReference>
<feature type="chain" id="PRO_5038658573" description="Ig-like domain-containing protein" evidence="12">
    <location>
        <begin position="31"/>
        <end position="451"/>
    </location>
</feature>
<evidence type="ECO:0000256" key="10">
    <source>
        <dbReference type="SAM" id="Coils"/>
    </source>
</evidence>
<keyword evidence="5 11" id="KW-0472">Membrane</keyword>
<evidence type="ECO:0000256" key="8">
    <source>
        <dbReference type="ARBA" id="ARBA00023319"/>
    </source>
</evidence>
<organism evidence="14 15">
    <name type="scientific">Mauremys mutica</name>
    <name type="common">yellowpond turtle</name>
    <dbReference type="NCBI Taxonomy" id="74926"/>
    <lineage>
        <taxon>Eukaryota</taxon>
        <taxon>Metazoa</taxon>
        <taxon>Chordata</taxon>
        <taxon>Craniata</taxon>
        <taxon>Vertebrata</taxon>
        <taxon>Euteleostomi</taxon>
        <taxon>Archelosauria</taxon>
        <taxon>Testudinata</taxon>
        <taxon>Testudines</taxon>
        <taxon>Cryptodira</taxon>
        <taxon>Durocryptodira</taxon>
        <taxon>Testudinoidea</taxon>
        <taxon>Geoemydidae</taxon>
        <taxon>Geoemydinae</taxon>
        <taxon>Mauremys</taxon>
    </lineage>
</organism>
<accession>A0A9D3XL12</accession>
<feature type="signal peptide" evidence="12">
    <location>
        <begin position="1"/>
        <end position="30"/>
    </location>
</feature>
<dbReference type="FunFam" id="2.60.40.10:FF:000088">
    <property type="entry name" value="Butyrophilin subfamily 1 member A1"/>
    <property type="match status" value="1"/>
</dbReference>
<keyword evidence="8" id="KW-0393">Immunoglobulin domain</keyword>
<dbReference type="GO" id="GO:0042110">
    <property type="term" value="P:T cell activation"/>
    <property type="evidence" value="ECO:0007669"/>
    <property type="project" value="UniProtKB-ARBA"/>
</dbReference>
<dbReference type="InterPro" id="IPR050504">
    <property type="entry name" value="IgSF_BTN/MOG"/>
</dbReference>
<feature type="domain" description="Ig-like" evidence="13">
    <location>
        <begin position="47"/>
        <end position="146"/>
    </location>
</feature>
<dbReference type="InterPro" id="IPR013106">
    <property type="entry name" value="Ig_V-set"/>
</dbReference>
<dbReference type="GO" id="GO:0050863">
    <property type="term" value="P:regulation of T cell activation"/>
    <property type="evidence" value="ECO:0007669"/>
    <property type="project" value="UniProtKB-ARBA"/>
</dbReference>
<evidence type="ECO:0000256" key="12">
    <source>
        <dbReference type="SAM" id="SignalP"/>
    </source>
</evidence>
<feature type="transmembrane region" description="Helical" evidence="11">
    <location>
        <begin position="253"/>
        <end position="275"/>
    </location>
</feature>
<sequence>VPTQGVPMATWWRLCVCSLGILLLAPCSLSEKFSLAGSPHPVVGVVGQDVVLPCQLSPAARLLGMEVLWRKIEPGFVVIREYLEEGTKDLPGEGYQTRTELFPQEFSSGNVSLKLKRLQVADAGTYQCLVRNLEWTQEASTDLQVTAVAPVFIDVLGPQDQGIGLACRSTGWFPKPELRWVGKNGQNLSMDIVIDLTQDRENLYSVVSHVTVTEGEDNGDISCIVWNGLLETERQSAIHLSGDAFPRVSPWRAAFWVIFTLFLIAAGACAYLGYAGKQKASEKKRSEEEDRLFYDPKKTEKKTLESECQELREKLDRAVTQLEFRRAWSYMVHITLDPDYKHPELTVSEEGRTVQHNPPSPGPAASSGALITVGREGFVSRRDHGGEGRICRWYWEIEVGDSADWELGVLSETTLKRNRLSWAILKFQELQPKPSNQRDKMKPVRARGICR</sequence>
<dbReference type="GO" id="GO:0009897">
    <property type="term" value="C:external side of plasma membrane"/>
    <property type="evidence" value="ECO:0007669"/>
    <property type="project" value="TreeGrafter"/>
</dbReference>
<dbReference type="FunFam" id="2.60.40.10:FF:000142">
    <property type="entry name" value="V-set domain-containing T-cell activation inhibitor 1"/>
    <property type="match status" value="1"/>
</dbReference>
<keyword evidence="15" id="KW-1185">Reference proteome</keyword>
<evidence type="ECO:0000256" key="5">
    <source>
        <dbReference type="ARBA" id="ARBA00023136"/>
    </source>
</evidence>
<evidence type="ECO:0000259" key="13">
    <source>
        <dbReference type="PROSITE" id="PS50835"/>
    </source>
</evidence>
<dbReference type="AlphaFoldDB" id="A0A9D3XL12"/>
<dbReference type="InterPro" id="IPR013783">
    <property type="entry name" value="Ig-like_fold"/>
</dbReference>
<dbReference type="InterPro" id="IPR007110">
    <property type="entry name" value="Ig-like_dom"/>
</dbReference>
<dbReference type="GO" id="GO:1903037">
    <property type="term" value="P:regulation of leukocyte cell-cell adhesion"/>
    <property type="evidence" value="ECO:0007669"/>
    <property type="project" value="UniProtKB-ARBA"/>
</dbReference>
<evidence type="ECO:0000256" key="7">
    <source>
        <dbReference type="ARBA" id="ARBA00023180"/>
    </source>
</evidence>
<comment type="subcellular location">
    <subcellularLocation>
        <location evidence="1">Membrane</location>
    </subcellularLocation>
</comment>
<dbReference type="Gene3D" id="2.60.40.10">
    <property type="entry name" value="Immunoglobulins"/>
    <property type="match status" value="2"/>
</dbReference>
<keyword evidence="4 11" id="KW-1133">Transmembrane helix</keyword>
<dbReference type="GO" id="GO:0050852">
    <property type="term" value="P:T cell receptor signaling pathway"/>
    <property type="evidence" value="ECO:0007669"/>
    <property type="project" value="TreeGrafter"/>
</dbReference>
<dbReference type="GO" id="GO:0005102">
    <property type="term" value="F:signaling receptor binding"/>
    <property type="evidence" value="ECO:0007669"/>
    <property type="project" value="TreeGrafter"/>
</dbReference>
<dbReference type="Gene3D" id="2.60.120.920">
    <property type="match status" value="1"/>
</dbReference>
<feature type="non-terminal residue" evidence="14">
    <location>
        <position position="1"/>
    </location>
</feature>
<reference evidence="14" key="1">
    <citation type="submission" date="2021-09" db="EMBL/GenBank/DDBJ databases">
        <title>The genome of Mauremys mutica provides insights into the evolution of semi-aquatic lifestyle.</title>
        <authorList>
            <person name="Gong S."/>
            <person name="Gao Y."/>
        </authorList>
    </citation>
    <scope>NUCLEOTIDE SEQUENCE</scope>
    <source>
        <strain evidence="14">MM-2020</strain>
        <tissue evidence="14">Muscle</tissue>
    </source>
</reference>
<proteinExistence type="inferred from homology"/>
<keyword evidence="3 12" id="KW-0732">Signal</keyword>
<dbReference type="InterPro" id="IPR043136">
    <property type="entry name" value="B30.2/SPRY_sf"/>
</dbReference>
<dbReference type="InterPro" id="IPR013320">
    <property type="entry name" value="ConA-like_dom_sf"/>
</dbReference>
<protein>
    <recommendedName>
        <fullName evidence="13">Ig-like domain-containing protein</fullName>
    </recommendedName>
</protein>
<evidence type="ECO:0000256" key="3">
    <source>
        <dbReference type="ARBA" id="ARBA00022729"/>
    </source>
</evidence>
<evidence type="ECO:0000256" key="2">
    <source>
        <dbReference type="ARBA" id="ARBA00022692"/>
    </source>
</evidence>
<keyword evidence="2 11" id="KW-0812">Transmembrane</keyword>
<dbReference type="EMBL" id="JAHDVG010000469">
    <property type="protein sequence ID" value="KAH1181090.1"/>
    <property type="molecule type" value="Genomic_DNA"/>
</dbReference>
<keyword evidence="10" id="KW-0175">Coiled coil</keyword>
<dbReference type="PROSITE" id="PS50835">
    <property type="entry name" value="IG_LIKE"/>
    <property type="match status" value="2"/>
</dbReference>
<dbReference type="InterPro" id="IPR003599">
    <property type="entry name" value="Ig_sub"/>
</dbReference>
<dbReference type="InterPro" id="IPR053896">
    <property type="entry name" value="BTN3A2-like_Ig-C"/>
</dbReference>
<dbReference type="PANTHER" id="PTHR24100">
    <property type="entry name" value="BUTYROPHILIN"/>
    <property type="match status" value="1"/>
</dbReference>
<dbReference type="SMART" id="SM00406">
    <property type="entry name" value="IGv"/>
    <property type="match status" value="1"/>
</dbReference>
<evidence type="ECO:0000256" key="6">
    <source>
        <dbReference type="ARBA" id="ARBA00023157"/>
    </source>
</evidence>
<dbReference type="CDD" id="cd00096">
    <property type="entry name" value="Ig"/>
    <property type="match status" value="1"/>
</dbReference>
<dbReference type="InterPro" id="IPR036179">
    <property type="entry name" value="Ig-like_dom_sf"/>
</dbReference>
<evidence type="ECO:0000256" key="4">
    <source>
        <dbReference type="ARBA" id="ARBA00022989"/>
    </source>
</evidence>
<dbReference type="Pfam" id="PF22705">
    <property type="entry name" value="C2-set_3"/>
    <property type="match status" value="1"/>
</dbReference>
<name>A0A9D3XL12_9SAUR</name>
<evidence type="ECO:0000256" key="9">
    <source>
        <dbReference type="ARBA" id="ARBA00038221"/>
    </source>
</evidence>
<comment type="similarity">
    <text evidence="9">Belongs to the SKINT family.</text>
</comment>
<dbReference type="Pfam" id="PF07686">
    <property type="entry name" value="V-set"/>
    <property type="match status" value="1"/>
</dbReference>
<dbReference type="SUPFAM" id="SSF48726">
    <property type="entry name" value="Immunoglobulin"/>
    <property type="match status" value="2"/>
</dbReference>
<feature type="domain" description="Ig-like" evidence="13">
    <location>
        <begin position="150"/>
        <end position="239"/>
    </location>
</feature>